<evidence type="ECO:0000313" key="2">
    <source>
        <dbReference type="EMBL" id="KIP03317.1"/>
    </source>
</evidence>
<feature type="chain" id="PRO_5002169710" description="Cyanovirin-N domain-containing protein" evidence="1">
    <location>
        <begin position="22"/>
        <end position="193"/>
    </location>
</feature>
<dbReference type="AlphaFoldDB" id="A0A0C3S1T5"/>
<evidence type="ECO:0000256" key="1">
    <source>
        <dbReference type="SAM" id="SignalP"/>
    </source>
</evidence>
<accession>A0A0C3S1T5</accession>
<dbReference type="EMBL" id="KN840622">
    <property type="protein sequence ID" value="KIP03317.1"/>
    <property type="molecule type" value="Genomic_DNA"/>
</dbReference>
<keyword evidence="1" id="KW-0732">Signal</keyword>
<dbReference type="STRING" id="745531.A0A0C3S1T5"/>
<name>A0A0C3S1T5_PHLG1</name>
<keyword evidence="3" id="KW-1185">Reference proteome</keyword>
<evidence type="ECO:0000313" key="3">
    <source>
        <dbReference type="Proteomes" id="UP000053257"/>
    </source>
</evidence>
<reference evidence="2 3" key="1">
    <citation type="journal article" date="2014" name="PLoS Genet.">
        <title>Analysis of the Phlebiopsis gigantea genome, transcriptome and secretome provides insight into its pioneer colonization strategies of wood.</title>
        <authorList>
            <person name="Hori C."/>
            <person name="Ishida T."/>
            <person name="Igarashi K."/>
            <person name="Samejima M."/>
            <person name="Suzuki H."/>
            <person name="Master E."/>
            <person name="Ferreira P."/>
            <person name="Ruiz-Duenas F.J."/>
            <person name="Held B."/>
            <person name="Canessa P."/>
            <person name="Larrondo L.F."/>
            <person name="Schmoll M."/>
            <person name="Druzhinina I.S."/>
            <person name="Kubicek C.P."/>
            <person name="Gaskell J.A."/>
            <person name="Kersten P."/>
            <person name="St John F."/>
            <person name="Glasner J."/>
            <person name="Sabat G."/>
            <person name="Splinter BonDurant S."/>
            <person name="Syed K."/>
            <person name="Yadav J."/>
            <person name="Mgbeahuruike A.C."/>
            <person name="Kovalchuk A."/>
            <person name="Asiegbu F.O."/>
            <person name="Lackner G."/>
            <person name="Hoffmeister D."/>
            <person name="Rencoret J."/>
            <person name="Gutierrez A."/>
            <person name="Sun H."/>
            <person name="Lindquist E."/>
            <person name="Barry K."/>
            <person name="Riley R."/>
            <person name="Grigoriev I.V."/>
            <person name="Henrissat B."/>
            <person name="Kues U."/>
            <person name="Berka R.M."/>
            <person name="Martinez A.T."/>
            <person name="Covert S.F."/>
            <person name="Blanchette R.A."/>
            <person name="Cullen D."/>
        </authorList>
    </citation>
    <scope>NUCLEOTIDE SEQUENCE [LARGE SCALE GENOMIC DNA]</scope>
    <source>
        <strain evidence="2 3">11061_1 CR5-6</strain>
    </source>
</reference>
<protein>
    <recommendedName>
        <fullName evidence="4">Cyanovirin-N domain-containing protein</fullName>
    </recommendedName>
</protein>
<dbReference type="HOGENOM" id="CLU_1409266_0_0_1"/>
<organism evidence="2 3">
    <name type="scientific">Phlebiopsis gigantea (strain 11061_1 CR5-6)</name>
    <name type="common">White-rot fungus</name>
    <name type="synonym">Peniophora gigantea</name>
    <dbReference type="NCBI Taxonomy" id="745531"/>
    <lineage>
        <taxon>Eukaryota</taxon>
        <taxon>Fungi</taxon>
        <taxon>Dikarya</taxon>
        <taxon>Basidiomycota</taxon>
        <taxon>Agaricomycotina</taxon>
        <taxon>Agaricomycetes</taxon>
        <taxon>Polyporales</taxon>
        <taxon>Phanerochaetaceae</taxon>
        <taxon>Phlebiopsis</taxon>
    </lineage>
</organism>
<gene>
    <name evidence="2" type="ORF">PHLGIDRAFT_130218</name>
</gene>
<dbReference type="Proteomes" id="UP000053257">
    <property type="component" value="Unassembled WGS sequence"/>
</dbReference>
<sequence>MHLRSYFTFLTLAAVAYCSTASDRTTIIKDCLKNNVVKTEKLPRNGRTVEFKTADCPALSNTTQSTANMGTAKRLTTRSEIECTNLSECQCGFACEQTACINNGEPVPALSDCDELATELVDTFPRTFFVSAGQVASAVFGTCAFAIVNDSAEQIQYCTDDLAINGNDLVISCAELGVPAGGCQVNFGVAEVV</sequence>
<evidence type="ECO:0008006" key="4">
    <source>
        <dbReference type="Google" id="ProtNLM"/>
    </source>
</evidence>
<proteinExistence type="predicted"/>
<feature type="signal peptide" evidence="1">
    <location>
        <begin position="1"/>
        <end position="21"/>
    </location>
</feature>